<keyword evidence="2" id="KW-1185">Reference proteome</keyword>
<dbReference type="GeneID" id="1732981"/>
<reference evidence="1 2" key="13">
    <citation type="journal article" date="1998" name="Virus Genes">
        <title>Identification of a thymidylate synthase gene within the genome of Chilo iridescent virus.</title>
        <authorList>
            <person name="Muller K."/>
            <person name="Tidona C.A."/>
            <person name="Bahr U."/>
            <person name="Darai G."/>
        </authorList>
    </citation>
    <scope>NUCLEOTIDE SEQUENCE [LARGE SCALE GENOMIC DNA]</scope>
</reference>
<organismHost>
    <name type="scientific">Chilo suppressalis</name>
    <name type="common">Asiatic rice borer moth</name>
    <dbReference type="NCBI Taxonomy" id="168631"/>
</organismHost>
<name>Q91FP5_IIV6</name>
<reference evidence="1 2" key="4">
    <citation type="journal article" date="1988" name="Virology">
        <title>Identification and characterization of the repetitive DNA element in the genome of insect iridescent virus type 6.</title>
        <authorList>
            <person name="Fischer M."/>
            <person name="Schnitzler P."/>
            <person name="Delius H."/>
            <person name="Darai G."/>
        </authorList>
    </citation>
    <scope>NUCLEOTIDE SEQUENCE [LARGE SCALE GENOMIC DNA]</scope>
</reference>
<organismHost>
    <name type="scientific">Spodoptera frugiperda</name>
    <name type="common">Fall armyworm</name>
    <dbReference type="NCBI Taxonomy" id="7108"/>
</organismHost>
<reference evidence="1 2" key="7">
    <citation type="journal article" date="1993" name="J. Gen. Virol.">
        <title>Identification of the gene encoding the major capsid protein of insect iridescent virus type 6 by polymerase chain reaction.</title>
        <authorList>
            <person name="Stohwasser R."/>
            <person name="Raab K."/>
            <person name="Schnitzler P."/>
            <person name="Janssen W."/>
            <person name="Darai G."/>
        </authorList>
    </citation>
    <scope>NUCLEOTIDE SEQUENCE [LARGE SCALE GENOMIC DNA]</scope>
</reference>
<dbReference type="Proteomes" id="UP000001359">
    <property type="component" value="Segment"/>
</dbReference>
<reference evidence="1 2" key="9">
    <citation type="journal article" date="1994" name="J. Gen. Virol.">
        <title>Insect iridescent virus type 6 encodes a polypeptide related to the largest subunit of eukaryotic RNA polymerase II.</title>
        <authorList>
            <person name="Schnitzler P."/>
            <person name="Sonntag K.C."/>
            <person name="Muller M."/>
            <person name="Janssen W."/>
            <person name="Bugert J.J."/>
            <person name="Koonin E.V."/>
            <person name="Darai G."/>
        </authorList>
    </citation>
    <scope>NUCLEOTIDE SEQUENCE [LARGE SCALE GENOMIC DNA]</scope>
</reference>
<evidence type="ECO:0000313" key="2">
    <source>
        <dbReference type="Proteomes" id="UP000001359"/>
    </source>
</evidence>
<dbReference type="KEGG" id="vg:1732981"/>
<organismHost>
    <name type="scientific">Acheta domesticus</name>
    <name type="common">House cricket</name>
    <dbReference type="NCBI Taxonomy" id="6997"/>
</organismHost>
<dbReference type="EMBL" id="AF303741">
    <property type="protein sequence ID" value="AAK82140.1"/>
    <property type="molecule type" value="Genomic_DNA"/>
</dbReference>
<protein>
    <submittedName>
        <fullName evidence="1">279R</fullName>
    </submittedName>
</protein>
<reference evidence="1 2" key="12">
    <citation type="journal article" date="1997" name="Virus Genes">
        <title>The DNA sequence of Chilo iridescent virus between the genome coordinates 0.101 and 0.391; similarities in coding strategy between insect and vertebrate iridoviruses.</title>
        <authorList>
            <person name="Bahr U."/>
            <person name="Tidona C.A."/>
            <person name="Darai G."/>
        </authorList>
    </citation>
    <scope>NUCLEOTIDE SEQUENCE [LARGE SCALE GENOMIC DNA]</scope>
</reference>
<reference evidence="1 2" key="3">
    <citation type="journal article" date="1987" name="Virology">
        <title>Molecular cloning and physical mapping of the genome of insect iridescent virus type 6: further evidence for circular permutation of the viral genome.</title>
        <authorList>
            <person name="Schnitzler P."/>
            <person name="Soltau J.B."/>
            <person name="Fischer M."/>
            <person name="Reisner H."/>
            <person name="Scholz J."/>
            <person name="Delius H."/>
            <person name="Darai G."/>
        </authorList>
    </citation>
    <scope>NUCLEOTIDE SEQUENCE [LARGE SCALE GENOMIC DNA]</scope>
</reference>
<sequence>MREANIVVRSIISCWIPNMTWSSLNLFNQNISYRASHTSSLFIRDNSIVTPYSSMMKNRSRRNITCSTYNRYNGL</sequence>
<accession>Q91FP5</accession>
<reference evidence="1 2" key="1">
    <citation type="journal article" date="1984" name="J. Virol.">
        <title>DNA analysis of insect iridescent virus 6: evidence for circular permutation and terminal redundancy.</title>
        <authorList>
            <person name="Delius H."/>
            <person name="Darai G."/>
            <person name="Fluegel R.M."/>
        </authorList>
    </citation>
    <scope>NUCLEOTIDE SEQUENCE [LARGE SCALE GENOMIC DNA]</scope>
</reference>
<organismHost>
    <name type="scientific">Gryllus campestris</name>
    <dbReference type="NCBI Taxonomy" id="58607"/>
</organismHost>
<organismHost>
    <name type="scientific">Gryllus bimaculatus</name>
    <name type="common">Two-spotted cricket</name>
    <dbReference type="NCBI Taxonomy" id="6999"/>
</organismHost>
<reference evidence="1 2" key="2">
    <citation type="journal article" date="1986" name="Med. Microbiol. Immunol.">
        <title>Insect iridescent virus type 6 induced toxic degenerative hepatitis in mice.</title>
        <authorList>
            <person name="Lorbacher de Ruiz H."/>
            <person name="Gelderblom H."/>
            <person name="Hofmann W."/>
            <person name="Darai G."/>
        </authorList>
    </citation>
    <scope>NUCLEOTIDE SEQUENCE [LARGE SCALE GENOMIC DNA]</scope>
</reference>
<evidence type="ECO:0000313" key="1">
    <source>
        <dbReference type="EMBL" id="AAK82140.1"/>
    </source>
</evidence>
<dbReference type="RefSeq" id="NP_149742.1">
    <property type="nucleotide sequence ID" value="NC_003038.1"/>
</dbReference>
<reference evidence="1 2" key="14">
    <citation type="journal article" date="1999" name="Virus Genes">
        <title>Identification of a gene cluster within the genome of Chilo iridescent virus encoding enzymes involved in viral DNA replication and processing.</title>
        <authorList>
            <person name="Muller K."/>
            <person name="Tidona C.A."/>
            <person name="Darai G."/>
        </authorList>
    </citation>
    <scope>NUCLEOTIDE SEQUENCE [LARGE SCALE GENOMIC DNA]</scope>
</reference>
<reference evidence="1 2" key="10">
    <citation type="journal article" date="1994" name="Nucleic Acids Res.">
        <title>Identification of genes encoding zinc finger proteins, non-histone chromosomal HMG protein homologue, and a putative GTP phosphohydrolase in the genome of Chilo iridescent virus.</title>
        <authorList>
            <person name="Schnitzler P."/>
            <person name="Hug M."/>
            <person name="Handermann M."/>
            <person name="Janssen W."/>
            <person name="Koonin E.V."/>
            <person name="Delius H."/>
            <person name="Darai C."/>
        </authorList>
    </citation>
    <scope>NUCLEOTIDE SEQUENCE [LARGE SCALE GENOMIC DNA]</scope>
</reference>
<reference evidence="1 2" key="8">
    <citation type="journal article" date="1994" name="Intervirology">
        <title>Identification of the primary structure and the coding capacity of the genome of insect iridescent virus type 6 between the genome coordinates 0.310 and 0.347 (7990 bp).</title>
        <authorList>
            <person name="Sonntag K.C."/>
            <person name="Schnitzler P."/>
            <person name="Janssen W."/>
            <person name="Darai G."/>
        </authorList>
    </citation>
    <scope>NUCLEOTIDE SEQUENCE [LARGE SCALE GENOMIC DNA]</scope>
</reference>
<reference evidence="1 2" key="11">
    <citation type="journal article" date="1994" name="Virus Genes">
        <title>Chilo iridescent virus encodes a putative helicase belonging to a distinct family within the "DEAD/H" superfamily: implications for the evolution of large DNA viruses.</title>
        <authorList>
            <person name="Sonntag K.C."/>
            <person name="Schnitzler P."/>
            <person name="Koonin E.V."/>
            <person name="Darai G."/>
        </authorList>
    </citation>
    <scope>NUCLEOTIDE SEQUENCE [LARGE SCALE GENOMIC DNA]</scope>
</reference>
<reference evidence="1 2" key="15">
    <citation type="journal article" date="2001" name="Virology">
        <title>Analysis of the first complete DNA sequence of an invertebrate iridovirus: coding strategy of the genome of Chilo iridescent virus.</title>
        <authorList>
            <person name="Jakob N.J."/>
            <person name="Muller K."/>
            <person name="Bahr U."/>
            <person name="Darai G."/>
        </authorList>
    </citation>
    <scope>NUCLEOTIDE SEQUENCE [LARGE SCALE GENOMIC DNA]</scope>
</reference>
<reference evidence="1 2" key="5">
    <citation type="journal article" date="1992" name="Virus Genes">
        <title>Identification and mapping of origins of DNA replication within the DNA sequences of the genome of insect iridescent virus type 6.</title>
        <authorList>
            <person name="Handermann M."/>
            <person name="Schnitzler P."/>
            <person name="Rosen-Wolff A."/>
            <person name="Raab K."/>
            <person name="Sonntag K.C."/>
            <person name="Darai G."/>
        </authorList>
    </citation>
    <scope>NUCLEOTIDE SEQUENCE [LARGE SCALE GENOMIC DNA]</scope>
</reference>
<organism evidence="1 2">
    <name type="scientific">Invertebrate iridescent virus 6</name>
    <name type="common">IIV-6</name>
    <name type="synonym">Chilo iridescent virus</name>
    <dbReference type="NCBI Taxonomy" id="176652"/>
    <lineage>
        <taxon>Viruses</taxon>
        <taxon>Varidnaviria</taxon>
        <taxon>Bamfordvirae</taxon>
        <taxon>Nucleocytoviricota</taxon>
        <taxon>Megaviricetes</taxon>
        <taxon>Pimascovirales</taxon>
        <taxon>Pimascovirales incertae sedis</taxon>
        <taxon>Iridoviridae</taxon>
        <taxon>Betairidovirinae</taxon>
        <taxon>Iridovirus</taxon>
        <taxon>Iridovirus chilo1</taxon>
    </lineage>
</organism>
<proteinExistence type="predicted"/>
<reference evidence="1 2" key="6">
    <citation type="journal article" date="1992" name="Virus Genes">
        <title>Characterization of the third origin of DNA replication of the genome of insect iridescent virus type 6.</title>
        <authorList>
            <person name="Sonntag K.C."/>
            <person name="Darai G."/>
        </authorList>
    </citation>
    <scope>NUCLEOTIDE SEQUENCE [LARGE SCALE GENOMIC DNA]</scope>
</reference>